<keyword evidence="4" id="KW-0812">Transmembrane</keyword>
<dbReference type="SUPFAM" id="SSF51230">
    <property type="entry name" value="Single hybrid motif"/>
    <property type="match status" value="1"/>
</dbReference>
<dbReference type="Gene3D" id="2.40.50.100">
    <property type="match status" value="1"/>
</dbReference>
<dbReference type="InterPro" id="IPR050465">
    <property type="entry name" value="UPF0194_transport"/>
</dbReference>
<evidence type="ECO:0000256" key="4">
    <source>
        <dbReference type="SAM" id="Phobius"/>
    </source>
</evidence>
<dbReference type="OrthoDB" id="9760528at2"/>
<evidence type="ECO:0000256" key="3">
    <source>
        <dbReference type="SAM" id="Coils"/>
    </source>
</evidence>
<comment type="subcellular location">
    <subcellularLocation>
        <location evidence="1">Cell envelope</location>
    </subcellularLocation>
</comment>
<dbReference type="RefSeq" id="WP_072302179.1">
    <property type="nucleotide sequence ID" value="NZ_FPIY01000001.1"/>
</dbReference>
<sequence length="453" mass="51039">MLNISNNKVSEFIDLTKYKSGKDIFTKEYNKGFKKFLLIFTVILILILFLPWTQNISSQGNVTTLKPNQRPQTLQSQIPGRVEEWFVQEGNFVKKGDTILRISEVKSEYFDERLAERTDNQITAKSSSVTAYKNKVNALQSQINALQQERRLKLEQAKNKVKQTLLKVVSDSIDLEALKINADIANKQYLRTIQLQEDGLKAVKDVEEKRSKYQEVNAKLISQQNKLLSTRQDAINSELAIATLGATYADKIAKAQSSLYTAQSGGLDIEAQVSKLETNLANYKKRNSLLFITAPQAGFINKTIKAGLGETFKEGEPLVSIMPADYELAVEMYVKPIDLPLIHVGEEVRVQFDGWPAIVFSGWPNVSYGTYGAKIVAIENFISNNGKYRVLLKPDSNMVAWPTAIRVGSGAKTIALLENVPIWFELWRQINSFPPNFYQPTAKKTDSKDKKKA</sequence>
<keyword evidence="4" id="KW-1133">Transmembrane helix</keyword>
<proteinExistence type="predicted"/>
<protein>
    <submittedName>
        <fullName evidence="5">Multidrug resistance efflux pump</fullName>
    </submittedName>
</protein>
<evidence type="ECO:0000256" key="2">
    <source>
        <dbReference type="ARBA" id="ARBA00023054"/>
    </source>
</evidence>
<dbReference type="STRING" id="76595.SAMN05660313_00508"/>
<keyword evidence="6" id="KW-1185">Reference proteome</keyword>
<dbReference type="PANTHER" id="PTHR32347:SF23">
    <property type="entry name" value="BLL5650 PROTEIN"/>
    <property type="match status" value="1"/>
</dbReference>
<feature type="coiled-coil region" evidence="3">
    <location>
        <begin position="129"/>
        <end position="156"/>
    </location>
</feature>
<gene>
    <name evidence="5" type="ORF">SAMN05660313_00508</name>
</gene>
<dbReference type="PRINTS" id="PR01490">
    <property type="entry name" value="RTXTOXIND"/>
</dbReference>
<dbReference type="PANTHER" id="PTHR32347">
    <property type="entry name" value="EFFLUX SYSTEM COMPONENT YKNX-RELATED"/>
    <property type="match status" value="1"/>
</dbReference>
<keyword evidence="4" id="KW-0472">Membrane</keyword>
<name>A0A1K1MCG0_9FLAO</name>
<evidence type="ECO:0000313" key="6">
    <source>
        <dbReference type="Proteomes" id="UP000183257"/>
    </source>
</evidence>
<evidence type="ECO:0000256" key="1">
    <source>
        <dbReference type="ARBA" id="ARBA00004196"/>
    </source>
</evidence>
<dbReference type="AlphaFoldDB" id="A0A1K1MCG0"/>
<accession>A0A1K1MCG0</accession>
<dbReference type="EMBL" id="FPIY01000001">
    <property type="protein sequence ID" value="SFW20820.1"/>
    <property type="molecule type" value="Genomic_DNA"/>
</dbReference>
<dbReference type="Proteomes" id="UP000183257">
    <property type="component" value="Unassembled WGS sequence"/>
</dbReference>
<dbReference type="GO" id="GO:0030313">
    <property type="term" value="C:cell envelope"/>
    <property type="evidence" value="ECO:0007669"/>
    <property type="project" value="UniProtKB-SubCell"/>
</dbReference>
<organism evidence="5 6">
    <name type="scientific">Cellulophaga fucicola</name>
    <dbReference type="NCBI Taxonomy" id="76595"/>
    <lineage>
        <taxon>Bacteria</taxon>
        <taxon>Pseudomonadati</taxon>
        <taxon>Bacteroidota</taxon>
        <taxon>Flavobacteriia</taxon>
        <taxon>Flavobacteriales</taxon>
        <taxon>Flavobacteriaceae</taxon>
        <taxon>Cellulophaga</taxon>
    </lineage>
</organism>
<keyword evidence="2 3" id="KW-0175">Coiled coil</keyword>
<evidence type="ECO:0000313" key="5">
    <source>
        <dbReference type="EMBL" id="SFW20820.1"/>
    </source>
</evidence>
<reference evidence="6" key="1">
    <citation type="submission" date="2016-11" db="EMBL/GenBank/DDBJ databases">
        <authorList>
            <person name="Varghese N."/>
            <person name="Submissions S."/>
        </authorList>
    </citation>
    <scope>NUCLEOTIDE SEQUENCE [LARGE SCALE GENOMIC DNA]</scope>
    <source>
        <strain evidence="6">DSM 24786</strain>
    </source>
</reference>
<dbReference type="InterPro" id="IPR011053">
    <property type="entry name" value="Single_hybrid_motif"/>
</dbReference>
<feature type="transmembrane region" description="Helical" evidence="4">
    <location>
        <begin position="36"/>
        <end position="53"/>
    </location>
</feature>